<dbReference type="PANTHER" id="PTHR13817:SF49">
    <property type="entry name" value="MYOSIN-BINDING PROTEIN H"/>
    <property type="match status" value="1"/>
</dbReference>
<dbReference type="CDD" id="cd05748">
    <property type="entry name" value="Ig_Titin_like"/>
    <property type="match status" value="1"/>
</dbReference>
<keyword evidence="5" id="KW-0393">Immunoglobulin domain</keyword>
<reference evidence="12" key="1">
    <citation type="submission" date="2025-08" db="UniProtKB">
        <authorList>
            <consortium name="Ensembl"/>
        </authorList>
    </citation>
    <scope>IDENTIFICATION</scope>
</reference>
<dbReference type="GO" id="GO:0007155">
    <property type="term" value="P:cell adhesion"/>
    <property type="evidence" value="ECO:0007669"/>
    <property type="project" value="UniProtKB-KW"/>
</dbReference>
<keyword evidence="1" id="KW-0787">Thick filament</keyword>
<dbReference type="InterPro" id="IPR013098">
    <property type="entry name" value="Ig_I-set"/>
</dbReference>
<evidence type="ECO:0000256" key="7">
    <source>
        <dbReference type="ARBA" id="ARBA00060255"/>
    </source>
</evidence>
<dbReference type="SMART" id="SM00060">
    <property type="entry name" value="FN3"/>
    <property type="match status" value="1"/>
</dbReference>
<dbReference type="Gene3D" id="2.60.40.10">
    <property type="entry name" value="Immunoglobulins"/>
    <property type="match status" value="3"/>
</dbReference>
<evidence type="ECO:0000256" key="2">
    <source>
        <dbReference type="ARBA" id="ARBA00022737"/>
    </source>
</evidence>
<dbReference type="GeneTree" id="ENSGT00940000158040"/>
<dbReference type="SMART" id="SM00409">
    <property type="entry name" value="IG"/>
    <property type="match status" value="2"/>
</dbReference>
<organism evidence="12 13">
    <name type="scientific">Neolamprologus brichardi</name>
    <name type="common">Fairy cichlid</name>
    <name type="synonym">Lamprologus brichardi</name>
    <dbReference type="NCBI Taxonomy" id="32507"/>
    <lineage>
        <taxon>Eukaryota</taxon>
        <taxon>Metazoa</taxon>
        <taxon>Chordata</taxon>
        <taxon>Craniata</taxon>
        <taxon>Vertebrata</taxon>
        <taxon>Euteleostomi</taxon>
        <taxon>Actinopterygii</taxon>
        <taxon>Neopterygii</taxon>
        <taxon>Teleostei</taxon>
        <taxon>Neoteleostei</taxon>
        <taxon>Acanthomorphata</taxon>
        <taxon>Ovalentaria</taxon>
        <taxon>Cichlomorphae</taxon>
        <taxon>Cichliformes</taxon>
        <taxon>Cichlidae</taxon>
        <taxon>African cichlids</taxon>
        <taxon>Pseudocrenilabrinae</taxon>
        <taxon>Lamprologini</taxon>
        <taxon>Neolamprologus</taxon>
    </lineage>
</organism>
<dbReference type="Bgee" id="ENSNBRG00000018859">
    <property type="expression patterns" value="Expressed in heart and 3 other cell types or tissues"/>
</dbReference>
<dbReference type="SMART" id="SM00408">
    <property type="entry name" value="IGc2"/>
    <property type="match status" value="2"/>
</dbReference>
<protein>
    <recommendedName>
        <fullName evidence="8">Myosin-binding protein H</fullName>
    </recommendedName>
    <alternativeName>
        <fullName evidence="9">H-protein</fullName>
    </alternativeName>
</protein>
<dbReference type="PROSITE" id="PS50853">
    <property type="entry name" value="FN3"/>
    <property type="match status" value="1"/>
</dbReference>
<dbReference type="PANTHER" id="PTHR13817">
    <property type="entry name" value="TITIN"/>
    <property type="match status" value="1"/>
</dbReference>
<accession>A0A3Q4N1K6</accession>
<dbReference type="PROSITE" id="PS50835">
    <property type="entry name" value="IG_LIKE"/>
    <property type="match status" value="2"/>
</dbReference>
<evidence type="ECO:0000256" key="8">
    <source>
        <dbReference type="ARBA" id="ARBA00071968"/>
    </source>
</evidence>
<keyword evidence="3" id="KW-0130">Cell adhesion</keyword>
<feature type="domain" description="Ig-like" evidence="10">
    <location>
        <begin position="34"/>
        <end position="122"/>
    </location>
</feature>
<dbReference type="InterPro" id="IPR036116">
    <property type="entry name" value="FN3_sf"/>
</dbReference>
<dbReference type="AlphaFoldDB" id="A0A3Q4N1K6"/>
<name>A0A3Q4N1K6_NEOBR</name>
<dbReference type="InterPro" id="IPR003961">
    <property type="entry name" value="FN3_dom"/>
</dbReference>
<dbReference type="CDD" id="cd00063">
    <property type="entry name" value="FN3"/>
    <property type="match status" value="1"/>
</dbReference>
<feature type="domain" description="Fibronectin type-III" evidence="11">
    <location>
        <begin position="129"/>
        <end position="223"/>
    </location>
</feature>
<feature type="domain" description="Ig-like" evidence="10">
    <location>
        <begin position="242"/>
        <end position="326"/>
    </location>
</feature>
<dbReference type="Pfam" id="PF00041">
    <property type="entry name" value="fn3"/>
    <property type="match status" value="1"/>
</dbReference>
<dbReference type="InterPro" id="IPR036179">
    <property type="entry name" value="Ig-like_dom_sf"/>
</dbReference>
<dbReference type="InterPro" id="IPR003598">
    <property type="entry name" value="Ig_sub2"/>
</dbReference>
<dbReference type="InterPro" id="IPR013783">
    <property type="entry name" value="Ig-like_fold"/>
</dbReference>
<evidence type="ECO:0000256" key="1">
    <source>
        <dbReference type="ARBA" id="ARBA00022433"/>
    </source>
</evidence>
<proteinExistence type="inferred from homology"/>
<dbReference type="FunFam" id="2.60.40.10:FF:000557">
    <property type="entry name" value="Myosin binding protein Ha"/>
    <property type="match status" value="1"/>
</dbReference>
<evidence type="ECO:0000259" key="10">
    <source>
        <dbReference type="PROSITE" id="PS50835"/>
    </source>
</evidence>
<evidence type="ECO:0000313" key="12">
    <source>
        <dbReference type="Ensembl" id="ENSNBRP00000024724.1"/>
    </source>
</evidence>
<reference evidence="12" key="2">
    <citation type="submission" date="2025-09" db="UniProtKB">
        <authorList>
            <consortium name="Ensembl"/>
        </authorList>
    </citation>
    <scope>IDENTIFICATION</scope>
</reference>
<evidence type="ECO:0000256" key="6">
    <source>
        <dbReference type="ARBA" id="ARBA00038352"/>
    </source>
</evidence>
<dbReference type="PRINTS" id="PR00014">
    <property type="entry name" value="FNTYPEIII"/>
</dbReference>
<dbReference type="Pfam" id="PF07679">
    <property type="entry name" value="I-set"/>
    <property type="match status" value="2"/>
</dbReference>
<dbReference type="Proteomes" id="UP000261580">
    <property type="component" value="Unassembled WGS sequence"/>
</dbReference>
<dbReference type="GO" id="GO:0032982">
    <property type="term" value="C:myosin filament"/>
    <property type="evidence" value="ECO:0007669"/>
    <property type="project" value="UniProtKB-KW"/>
</dbReference>
<dbReference type="FunFam" id="2.60.40.10:FF:000062">
    <property type="entry name" value="Myosin-binding protein C, slow type"/>
    <property type="match status" value="1"/>
</dbReference>
<keyword evidence="2" id="KW-0677">Repeat</keyword>
<evidence type="ECO:0000313" key="13">
    <source>
        <dbReference type="Proteomes" id="UP000261580"/>
    </source>
</evidence>
<evidence type="ECO:0000256" key="3">
    <source>
        <dbReference type="ARBA" id="ARBA00022889"/>
    </source>
</evidence>
<keyword evidence="4" id="KW-0514">Muscle protein</keyword>
<dbReference type="InterPro" id="IPR050964">
    <property type="entry name" value="Striated_Muscle_Regulatory"/>
</dbReference>
<dbReference type="InterPro" id="IPR007110">
    <property type="entry name" value="Ig-like_dom"/>
</dbReference>
<comment type="similarity">
    <text evidence="6">Belongs to the immunoglobulin superfamily. MyBP family.</text>
</comment>
<dbReference type="Ensembl" id="ENSNBRT00000025374.1">
    <property type="protein sequence ID" value="ENSNBRP00000024724.1"/>
    <property type="gene ID" value="ENSNBRG00000018859.1"/>
</dbReference>
<evidence type="ECO:0000259" key="11">
    <source>
        <dbReference type="PROSITE" id="PS50853"/>
    </source>
</evidence>
<dbReference type="InterPro" id="IPR003599">
    <property type="entry name" value="Ig_sub"/>
</dbReference>
<dbReference type="SUPFAM" id="SSF48726">
    <property type="entry name" value="Immunoglobulin"/>
    <property type="match status" value="2"/>
</dbReference>
<evidence type="ECO:0000256" key="5">
    <source>
        <dbReference type="ARBA" id="ARBA00023319"/>
    </source>
</evidence>
<comment type="function">
    <text evidence="7">Binds to myosin; probably involved in interaction with thick myofilaments in the A-band.</text>
</comment>
<keyword evidence="13" id="KW-1185">Reference proteome</keyword>
<evidence type="ECO:0000256" key="9">
    <source>
        <dbReference type="ARBA" id="ARBA00078133"/>
    </source>
</evidence>
<dbReference type="SUPFAM" id="SSF49265">
    <property type="entry name" value="Fibronectin type III"/>
    <property type="match status" value="1"/>
</dbReference>
<sequence length="351" mass="39555">VTSCPDQTPIHRQWQIIDSLQGGLTGWWMPQYRPKIRLPRALRSRYVKKVGEQINLVIPFLGKPKPAVSWLKDGQPVDTKKVNIRNSDKDSILFIRGAQREDSGVYEMTLKVDSFEDKGTITLQIRPGPPVSIKLVDAWGFNAALEWTPPKDNGNTDITGYTVQKADKKTGEWFTVLEHYHRLSATISDLVMGNSYSFRVFAENKVGVSEKSTVTKEVATIQKTGIVYKPPEYPEHDFNEAPKFTTALNDRAATVGYTTKLLCSVRGSPKPKIEWLKNQMIIGDDPKYRQISNQGICSLEIRKPCSFDGGVYTCRAKNAQGEATVSCKLEVKQIPNLMFSLLFLCYLYPLS</sequence>
<dbReference type="FunFam" id="2.60.40.10:FF:000031">
    <property type="entry name" value="Myosin-binding protein C, slow type"/>
    <property type="match status" value="1"/>
</dbReference>
<evidence type="ECO:0000256" key="4">
    <source>
        <dbReference type="ARBA" id="ARBA00023179"/>
    </source>
</evidence>